<evidence type="ECO:0000256" key="2">
    <source>
        <dbReference type="ARBA" id="ARBA00005699"/>
    </source>
</evidence>
<evidence type="ECO:0000256" key="7">
    <source>
        <dbReference type="ARBA" id="ARBA00023128"/>
    </source>
</evidence>
<evidence type="ECO:0000256" key="5">
    <source>
        <dbReference type="ARBA" id="ARBA00022781"/>
    </source>
</evidence>
<dbReference type="Proteomes" id="UP000694388">
    <property type="component" value="Unplaced"/>
</dbReference>
<keyword evidence="9" id="KW-0066">ATP synthesis</keyword>
<evidence type="ECO:0000256" key="6">
    <source>
        <dbReference type="ARBA" id="ARBA00023065"/>
    </source>
</evidence>
<keyword evidence="4" id="KW-0138">CF(0)</keyword>
<dbReference type="GO" id="GO:0015986">
    <property type="term" value="P:proton motive force-driven ATP synthesis"/>
    <property type="evidence" value="ECO:0007669"/>
    <property type="project" value="InterPro"/>
</dbReference>
<reference evidence="10" key="2">
    <citation type="submission" date="2025-09" db="UniProtKB">
        <authorList>
            <consortium name="Ensembl"/>
        </authorList>
    </citation>
    <scope>IDENTIFICATION</scope>
</reference>
<reference evidence="10" key="1">
    <citation type="submission" date="2025-08" db="UniProtKB">
        <authorList>
            <consortium name="Ensembl"/>
        </authorList>
    </citation>
    <scope>IDENTIFICATION</scope>
</reference>
<dbReference type="Ensembl" id="ENSEBUT00000019359.1">
    <property type="protein sequence ID" value="ENSEBUP00000018783.1"/>
    <property type="gene ID" value="ENSEBUG00000011718.1"/>
</dbReference>
<keyword evidence="5" id="KW-0375">Hydrogen ion transport</keyword>
<dbReference type="InterPro" id="IPR006808">
    <property type="entry name" value="ATP_synth_F0_gsu_mt"/>
</dbReference>
<comment type="similarity">
    <text evidence="2">Belongs to the ATPase g subunit family.</text>
</comment>
<evidence type="ECO:0000313" key="11">
    <source>
        <dbReference type="Proteomes" id="UP000694388"/>
    </source>
</evidence>
<sequence length="116" mass="12849">MLLYLTKPTCKPRVALWLIFVAKFAVVPPAGAVSFCRPHLITFWSLARVELTPPRISEVRPAVEMLRGEVKAAKLGHYKQLTVREAVRGGLVAVEVAMWFFVGEVIGRGSLVGYNV</sequence>
<comment type="subcellular location">
    <subcellularLocation>
        <location evidence="1">Mitochondrion membrane</location>
    </subcellularLocation>
</comment>
<accession>A0A8C4QPT8</accession>
<evidence type="ECO:0000256" key="9">
    <source>
        <dbReference type="ARBA" id="ARBA00023310"/>
    </source>
</evidence>
<name>A0A8C4QPT8_EPTBU</name>
<evidence type="ECO:0000256" key="3">
    <source>
        <dbReference type="ARBA" id="ARBA00022448"/>
    </source>
</evidence>
<organism evidence="10 11">
    <name type="scientific">Eptatretus burgeri</name>
    <name type="common">Inshore hagfish</name>
    <dbReference type="NCBI Taxonomy" id="7764"/>
    <lineage>
        <taxon>Eukaryota</taxon>
        <taxon>Metazoa</taxon>
        <taxon>Chordata</taxon>
        <taxon>Craniata</taxon>
        <taxon>Vertebrata</taxon>
        <taxon>Cyclostomata</taxon>
        <taxon>Myxini</taxon>
        <taxon>Myxiniformes</taxon>
        <taxon>Myxinidae</taxon>
        <taxon>Eptatretinae</taxon>
        <taxon>Eptatretus</taxon>
    </lineage>
</organism>
<dbReference type="GO" id="GO:0031966">
    <property type="term" value="C:mitochondrial membrane"/>
    <property type="evidence" value="ECO:0007669"/>
    <property type="project" value="UniProtKB-SubCell"/>
</dbReference>
<keyword evidence="8" id="KW-0472">Membrane</keyword>
<dbReference type="OMA" id="LWHYAKV"/>
<keyword evidence="11" id="KW-1185">Reference proteome</keyword>
<protein>
    <submittedName>
        <fullName evidence="10">ATP synthase, H+ transporting, mitochondrial F0 complex, subunit g</fullName>
    </submittedName>
</protein>
<dbReference type="AlphaFoldDB" id="A0A8C4QPT8"/>
<evidence type="ECO:0000256" key="4">
    <source>
        <dbReference type="ARBA" id="ARBA00022547"/>
    </source>
</evidence>
<keyword evidence="3" id="KW-0813">Transport</keyword>
<dbReference type="GeneTree" id="ENSGT00390000009724"/>
<keyword evidence="6" id="KW-0406">Ion transport</keyword>
<dbReference type="Pfam" id="PF04718">
    <property type="entry name" value="ATP-synt_G"/>
    <property type="match status" value="1"/>
</dbReference>
<evidence type="ECO:0000313" key="10">
    <source>
        <dbReference type="Ensembl" id="ENSEBUP00000018783.1"/>
    </source>
</evidence>
<dbReference type="GO" id="GO:0015078">
    <property type="term" value="F:proton transmembrane transporter activity"/>
    <property type="evidence" value="ECO:0007669"/>
    <property type="project" value="InterPro"/>
</dbReference>
<evidence type="ECO:0000256" key="1">
    <source>
        <dbReference type="ARBA" id="ARBA00004325"/>
    </source>
</evidence>
<dbReference type="PANTHER" id="PTHR12386">
    <property type="entry name" value="ATP SYNTHASE SUBUNIT"/>
    <property type="match status" value="1"/>
</dbReference>
<evidence type="ECO:0000256" key="8">
    <source>
        <dbReference type="ARBA" id="ARBA00023136"/>
    </source>
</evidence>
<dbReference type="GO" id="GO:0045259">
    <property type="term" value="C:proton-transporting ATP synthase complex"/>
    <property type="evidence" value="ECO:0007669"/>
    <property type="project" value="UniProtKB-KW"/>
</dbReference>
<keyword evidence="7" id="KW-0496">Mitochondrion</keyword>
<proteinExistence type="inferred from homology"/>